<dbReference type="Gene3D" id="3.40.190.10">
    <property type="entry name" value="Periplasmic binding protein-like II"/>
    <property type="match status" value="2"/>
</dbReference>
<evidence type="ECO:0000313" key="6">
    <source>
        <dbReference type="EMBL" id="KEP68891.1"/>
    </source>
</evidence>
<comment type="subcellular location">
    <subcellularLocation>
        <location evidence="1">Periplasm</location>
    </subcellularLocation>
</comment>
<comment type="caution">
    <text evidence="6">The sequence shown here is derived from an EMBL/GenBank/DDBJ whole genome shotgun (WGS) entry which is preliminary data.</text>
</comment>
<dbReference type="InterPro" id="IPR006059">
    <property type="entry name" value="SBP"/>
</dbReference>
<keyword evidence="3" id="KW-0813">Transport</keyword>
<dbReference type="AlphaFoldDB" id="A0A074TAT3"/>
<organism evidence="6 7">
    <name type="scientific">Thioclava dalianensis</name>
    <dbReference type="NCBI Taxonomy" id="1185766"/>
    <lineage>
        <taxon>Bacteria</taxon>
        <taxon>Pseudomonadati</taxon>
        <taxon>Pseudomonadota</taxon>
        <taxon>Alphaproteobacteria</taxon>
        <taxon>Rhodobacterales</taxon>
        <taxon>Paracoccaceae</taxon>
        <taxon>Thioclava</taxon>
    </lineage>
</organism>
<accession>A0A074TAT3</accession>
<dbReference type="eggNOG" id="COG1653">
    <property type="taxonomic scope" value="Bacteria"/>
</dbReference>
<dbReference type="GO" id="GO:0042597">
    <property type="term" value="C:periplasmic space"/>
    <property type="evidence" value="ECO:0007669"/>
    <property type="project" value="UniProtKB-SubCell"/>
</dbReference>
<dbReference type="SUPFAM" id="SSF53850">
    <property type="entry name" value="Periplasmic binding protein-like II"/>
    <property type="match status" value="1"/>
</dbReference>
<dbReference type="Proteomes" id="UP000027725">
    <property type="component" value="Unassembled WGS sequence"/>
</dbReference>
<dbReference type="InterPro" id="IPR050490">
    <property type="entry name" value="Bact_solute-bd_prot1"/>
</dbReference>
<keyword evidence="4" id="KW-0732">Signal</keyword>
<evidence type="ECO:0000256" key="1">
    <source>
        <dbReference type="ARBA" id="ARBA00004418"/>
    </source>
</evidence>
<dbReference type="Pfam" id="PF01547">
    <property type="entry name" value="SBP_bac_1"/>
    <property type="match status" value="1"/>
</dbReference>
<gene>
    <name evidence="6" type="ORF">DL1_08420</name>
</gene>
<evidence type="ECO:0000256" key="4">
    <source>
        <dbReference type="ARBA" id="ARBA00022729"/>
    </source>
</evidence>
<dbReference type="EMBL" id="JHEH01000022">
    <property type="protein sequence ID" value="KEP68891.1"/>
    <property type="molecule type" value="Genomic_DNA"/>
</dbReference>
<dbReference type="RefSeq" id="WP_038067932.1">
    <property type="nucleotide sequence ID" value="NZ_FOVB01000003.1"/>
</dbReference>
<sequence>MAGKIVDKVTPVGQHPDAMQPQDADLTSHELSRIVDFLRRLRAPFDHQMPGAKPDVYQNITLELVDAHLRLSPIDKSGLISLADVPYSTGNRMIMKMIDDGLIRQVPRGNGLKTHFLEPSESLLNAFMSYAIHVKGHMAKTFGLRQGTETSEYYFGGSYFAAQIISPVRGEDITGLNLSDIKFLLNDDNYFIAMRNMWSDFRNEFGKRSSFDLQRLPNLYAKSRQTFSEMSPRYDVIAMNMPWLGEFAERGELAPLDDLISDAAINSLDFHPSVWGTGNWKGTQYGIPLYCTIEILAARKDLFDAEGVTYPKTFDETIAAARAFHDPQNEFYGIAWNGQRGMPIANSFMFFLAACRTTVIDMPLRNQESWSFDTFDSLKLQIDTEDALEVIEYMKQLVEVSPPDIESIDWERRIHYFMSGQAAMTYCWTMRAARFEHELSSRVARRVAYLPPPSRRMRRVSAPVGGFLLTIPSYVEPTRQKQIIDAIAWMVSPEAMKEHVKNGFPVAPRFSVCADPEALASSPIVSMVDRMARKNELVTWARPPVPAFNLIERTLGEEIHDIVFHGKSPQRGLRDAENRILSAIRAEA</sequence>
<evidence type="ECO:0000313" key="7">
    <source>
        <dbReference type="Proteomes" id="UP000027725"/>
    </source>
</evidence>
<dbReference type="OrthoDB" id="9770625at2"/>
<dbReference type="PANTHER" id="PTHR43649">
    <property type="entry name" value="ARABINOSE-BINDING PROTEIN-RELATED"/>
    <property type="match status" value="1"/>
</dbReference>
<evidence type="ECO:0000256" key="2">
    <source>
        <dbReference type="ARBA" id="ARBA00008520"/>
    </source>
</evidence>
<protein>
    <recommendedName>
        <fullName evidence="8">Sugar ABC transporter substrate-binding protein</fullName>
    </recommendedName>
</protein>
<comment type="similarity">
    <text evidence="2">Belongs to the bacterial solute-binding protein 1 family.</text>
</comment>
<feature type="region of interest" description="Disordered" evidence="5">
    <location>
        <begin position="1"/>
        <end position="25"/>
    </location>
</feature>
<evidence type="ECO:0000256" key="3">
    <source>
        <dbReference type="ARBA" id="ARBA00022448"/>
    </source>
</evidence>
<evidence type="ECO:0000256" key="5">
    <source>
        <dbReference type="SAM" id="MobiDB-lite"/>
    </source>
</evidence>
<reference evidence="6 7" key="1">
    <citation type="submission" date="2014-03" db="EMBL/GenBank/DDBJ databases">
        <title>The draft genome sequence of Thioclava dalianensis DLFJ1-1.</title>
        <authorList>
            <person name="Lai Q."/>
            <person name="Shao Z."/>
        </authorList>
    </citation>
    <scope>NUCLEOTIDE SEQUENCE [LARGE SCALE GENOMIC DNA]</scope>
    <source>
        <strain evidence="6 7">DLFJ1-1</strain>
    </source>
</reference>
<dbReference type="PANTHER" id="PTHR43649:SF34">
    <property type="entry name" value="ABC TRANSPORTER PERIPLASMIC-BINDING PROTEIN YCJN-RELATED"/>
    <property type="match status" value="1"/>
</dbReference>
<keyword evidence="7" id="KW-1185">Reference proteome</keyword>
<evidence type="ECO:0008006" key="8">
    <source>
        <dbReference type="Google" id="ProtNLM"/>
    </source>
</evidence>
<dbReference type="STRING" id="1185766.SAMN05216224_1033"/>
<name>A0A074TAT3_9RHOB</name>
<proteinExistence type="inferred from homology"/>